<evidence type="ECO:0000313" key="2">
    <source>
        <dbReference type="EMBL" id="AWV48493.1"/>
    </source>
</evidence>
<sequence length="81" mass="9370">MNLLWKSLLEPRNVTQRSERLITINTLLLGVLLALTVLQEVFLQISDQLGCTDTADYRLRVRRSMNFWTVFGTAWSVLCRA</sequence>
<protein>
    <submittedName>
        <fullName evidence="2">Uncharacterized protein</fullName>
    </submittedName>
</protein>
<dbReference type="EMBL" id="CP029543">
    <property type="protein sequence ID" value="AWV48493.1"/>
    <property type="molecule type" value="Genomic_DNA"/>
</dbReference>
<accession>A0AAD0KRW1</accession>
<dbReference type="RefSeq" id="WP_041323190.1">
    <property type="nucleotide sequence ID" value="NZ_CP029543.1"/>
</dbReference>
<gene>
    <name evidence="2" type="ORF">DIJ64_11810</name>
</gene>
<keyword evidence="1" id="KW-0812">Transmembrane</keyword>
<organism evidence="2 3">
    <name type="scientific">Mycobacterium leprae</name>
    <dbReference type="NCBI Taxonomy" id="1769"/>
    <lineage>
        <taxon>Bacteria</taxon>
        <taxon>Bacillati</taxon>
        <taxon>Actinomycetota</taxon>
        <taxon>Actinomycetes</taxon>
        <taxon>Mycobacteriales</taxon>
        <taxon>Mycobacteriaceae</taxon>
        <taxon>Mycobacterium</taxon>
    </lineage>
</organism>
<dbReference type="AlphaFoldDB" id="A0AAD0KRW1"/>
<keyword evidence="1" id="KW-1133">Transmembrane helix</keyword>
<feature type="transmembrane region" description="Helical" evidence="1">
    <location>
        <begin position="21"/>
        <end position="38"/>
    </location>
</feature>
<name>A0AAD0KRW1_MYCLR</name>
<reference evidence="2 3" key="1">
    <citation type="submission" date="2018-05" db="EMBL/GenBank/DDBJ databases">
        <title>Evolution of small genomes with special reference to Mycobacterium leprae.</title>
        <authorList>
            <person name="Mohanty P.S."/>
            <person name="Bansal A.K."/>
            <person name="Gupta U.D."/>
            <person name="Naaz F."/>
            <person name="Dwivedi V.D."/>
            <person name="Singh H."/>
            <person name="Gupta G."/>
            <person name="Sharma S."/>
            <person name="Arora M."/>
        </authorList>
    </citation>
    <scope>NUCLEOTIDE SEQUENCE [LARGE SCALE GENOMIC DNA]</scope>
    <source>
        <strain evidence="2 3">MRHRU-235-G</strain>
    </source>
</reference>
<dbReference type="Proteomes" id="UP000249682">
    <property type="component" value="Chromosome"/>
</dbReference>
<proteinExistence type="predicted"/>
<evidence type="ECO:0000256" key="1">
    <source>
        <dbReference type="SAM" id="Phobius"/>
    </source>
</evidence>
<evidence type="ECO:0000313" key="3">
    <source>
        <dbReference type="Proteomes" id="UP000249682"/>
    </source>
</evidence>
<keyword evidence="1" id="KW-0472">Membrane</keyword>